<comment type="caution">
    <text evidence="1">The sequence shown here is derived from an EMBL/GenBank/DDBJ whole genome shotgun (WGS) entry which is preliminary data.</text>
</comment>
<reference evidence="1" key="1">
    <citation type="submission" date="2023-06" db="EMBL/GenBank/DDBJ databases">
        <title>Genome-scale phylogeny and comparative genomics of the fungal order Sordariales.</title>
        <authorList>
            <consortium name="Lawrence Berkeley National Laboratory"/>
            <person name="Hensen N."/>
            <person name="Bonometti L."/>
            <person name="Westerberg I."/>
            <person name="Brannstrom I.O."/>
            <person name="Guillou S."/>
            <person name="Cros-Aarteil S."/>
            <person name="Calhoun S."/>
            <person name="Haridas S."/>
            <person name="Kuo A."/>
            <person name="Mondo S."/>
            <person name="Pangilinan J."/>
            <person name="Riley R."/>
            <person name="Labutti K."/>
            <person name="Andreopoulos B."/>
            <person name="Lipzen A."/>
            <person name="Chen C."/>
            <person name="Yanf M."/>
            <person name="Daum C."/>
            <person name="Ng V."/>
            <person name="Clum A."/>
            <person name="Steindorff A."/>
            <person name="Ohm R."/>
            <person name="Martin F."/>
            <person name="Silar P."/>
            <person name="Natvig D."/>
            <person name="Lalanne C."/>
            <person name="Gautier V."/>
            <person name="Ament-Velasquez S.L."/>
            <person name="Kruys A."/>
            <person name="Hutchinson M.I."/>
            <person name="Powell A.J."/>
            <person name="Barry K."/>
            <person name="Miller A.N."/>
            <person name="Grigoriev I.V."/>
            <person name="Debuchy R."/>
            <person name="Gladieux P."/>
            <person name="Thoren M.H."/>
            <person name="Johannesson H."/>
        </authorList>
    </citation>
    <scope>NUCLEOTIDE SEQUENCE</scope>
    <source>
        <strain evidence="1">CBS 606.72</strain>
    </source>
</reference>
<accession>A0AA39WWQ2</accession>
<dbReference type="AlphaFoldDB" id="A0AA39WWQ2"/>
<proteinExistence type="predicted"/>
<evidence type="ECO:0000313" key="2">
    <source>
        <dbReference type="Proteomes" id="UP001175000"/>
    </source>
</evidence>
<name>A0AA39WWQ2_9PEZI</name>
<protein>
    <submittedName>
        <fullName evidence="1">Uncharacterized protein</fullName>
    </submittedName>
</protein>
<keyword evidence="2" id="KW-1185">Reference proteome</keyword>
<evidence type="ECO:0000313" key="1">
    <source>
        <dbReference type="EMBL" id="KAK0623038.1"/>
    </source>
</evidence>
<dbReference type="EMBL" id="JAULSU010000003">
    <property type="protein sequence ID" value="KAK0623038.1"/>
    <property type="molecule type" value="Genomic_DNA"/>
</dbReference>
<gene>
    <name evidence="1" type="ORF">B0T14DRAFT_515119</name>
</gene>
<organism evidence="1 2">
    <name type="scientific">Immersiella caudata</name>
    <dbReference type="NCBI Taxonomy" id="314043"/>
    <lineage>
        <taxon>Eukaryota</taxon>
        <taxon>Fungi</taxon>
        <taxon>Dikarya</taxon>
        <taxon>Ascomycota</taxon>
        <taxon>Pezizomycotina</taxon>
        <taxon>Sordariomycetes</taxon>
        <taxon>Sordariomycetidae</taxon>
        <taxon>Sordariales</taxon>
        <taxon>Lasiosphaeriaceae</taxon>
        <taxon>Immersiella</taxon>
    </lineage>
</organism>
<sequence length="66" mass="7725">MDKLRFPHIFLWVRFSRQAMSIDAGLSDWSFRCGGVTDGSPLFHLVYDRTVCSCCFQWHEKLLLLS</sequence>
<dbReference type="Proteomes" id="UP001175000">
    <property type="component" value="Unassembled WGS sequence"/>
</dbReference>